<feature type="compositionally biased region" description="Low complexity" evidence="3">
    <location>
        <begin position="148"/>
        <end position="229"/>
    </location>
</feature>
<dbReference type="STRING" id="158441.A0A226DZP4"/>
<dbReference type="GO" id="GO:0005634">
    <property type="term" value="C:nucleus"/>
    <property type="evidence" value="ECO:0007669"/>
    <property type="project" value="UniProtKB-SubCell"/>
</dbReference>
<dbReference type="Gene3D" id="2.40.50.40">
    <property type="match status" value="1"/>
</dbReference>
<evidence type="ECO:0000313" key="5">
    <source>
        <dbReference type="EMBL" id="OXA50942.1"/>
    </source>
</evidence>
<dbReference type="OrthoDB" id="1918685at2759"/>
<evidence type="ECO:0000256" key="1">
    <source>
        <dbReference type="ARBA" id="ARBA00004123"/>
    </source>
</evidence>
<evidence type="ECO:0000259" key="4">
    <source>
        <dbReference type="PROSITE" id="PS50013"/>
    </source>
</evidence>
<dbReference type="InterPro" id="IPR023780">
    <property type="entry name" value="Chromo_domain"/>
</dbReference>
<reference evidence="5 6" key="1">
    <citation type="submission" date="2015-12" db="EMBL/GenBank/DDBJ databases">
        <title>The genome of Folsomia candida.</title>
        <authorList>
            <person name="Faddeeva A."/>
            <person name="Derks M.F."/>
            <person name="Anvar Y."/>
            <person name="Smit S."/>
            <person name="Van Straalen N."/>
            <person name="Roelofs D."/>
        </authorList>
    </citation>
    <scope>NUCLEOTIDE SEQUENCE [LARGE SCALE GENOMIC DNA]</scope>
    <source>
        <strain evidence="5 6">VU population</strain>
        <tissue evidence="5">Whole body</tissue>
    </source>
</reference>
<comment type="subcellular location">
    <subcellularLocation>
        <location evidence="1">Nucleus</location>
    </subcellularLocation>
</comment>
<dbReference type="InterPro" id="IPR000953">
    <property type="entry name" value="Chromo/chromo_shadow_dom"/>
</dbReference>
<protein>
    <submittedName>
        <fullName evidence="5">Chromobox protein 8</fullName>
    </submittedName>
</protein>
<dbReference type="CDD" id="cd00024">
    <property type="entry name" value="CD_CSD"/>
    <property type="match status" value="1"/>
</dbReference>
<feature type="compositionally biased region" description="Polar residues" evidence="3">
    <location>
        <begin position="275"/>
        <end position="284"/>
    </location>
</feature>
<name>A0A226DZP4_FOLCA</name>
<comment type="caution">
    <text evidence="5">The sequence shown here is derived from an EMBL/GenBank/DDBJ whole genome shotgun (WGS) entry which is preliminary data.</text>
</comment>
<dbReference type="InterPro" id="IPR051219">
    <property type="entry name" value="Heterochromatin_chromo-domain"/>
</dbReference>
<keyword evidence="2" id="KW-0539">Nucleus</keyword>
<dbReference type="Proteomes" id="UP000198287">
    <property type="component" value="Unassembled WGS sequence"/>
</dbReference>
<feature type="region of interest" description="Disordered" evidence="3">
    <location>
        <begin position="269"/>
        <end position="291"/>
    </location>
</feature>
<gene>
    <name evidence="5" type="ORF">Fcan01_14470</name>
</gene>
<dbReference type="SMART" id="SM00298">
    <property type="entry name" value="CHROMO"/>
    <property type="match status" value="1"/>
</dbReference>
<keyword evidence="6" id="KW-1185">Reference proteome</keyword>
<accession>A0A226DZP4</accession>
<dbReference type="EMBL" id="LNIX01000008">
    <property type="protein sequence ID" value="OXA50942.1"/>
    <property type="molecule type" value="Genomic_DNA"/>
</dbReference>
<dbReference type="SUPFAM" id="SSF54160">
    <property type="entry name" value="Chromo domain-like"/>
    <property type="match status" value="1"/>
</dbReference>
<dbReference type="AlphaFoldDB" id="A0A226DZP4"/>
<organism evidence="5 6">
    <name type="scientific">Folsomia candida</name>
    <name type="common">Springtail</name>
    <dbReference type="NCBI Taxonomy" id="158441"/>
    <lineage>
        <taxon>Eukaryota</taxon>
        <taxon>Metazoa</taxon>
        <taxon>Ecdysozoa</taxon>
        <taxon>Arthropoda</taxon>
        <taxon>Hexapoda</taxon>
        <taxon>Collembola</taxon>
        <taxon>Entomobryomorpha</taxon>
        <taxon>Isotomoidea</taxon>
        <taxon>Isotomidae</taxon>
        <taxon>Proisotominae</taxon>
        <taxon>Folsomia</taxon>
    </lineage>
</organism>
<dbReference type="PROSITE" id="PS50013">
    <property type="entry name" value="CHROMO_2"/>
    <property type="match status" value="1"/>
</dbReference>
<feature type="domain" description="Chromo" evidence="4">
    <location>
        <begin position="360"/>
        <end position="415"/>
    </location>
</feature>
<dbReference type="GO" id="GO:0005694">
    <property type="term" value="C:chromosome"/>
    <property type="evidence" value="ECO:0007669"/>
    <property type="project" value="UniProtKB-ARBA"/>
</dbReference>
<evidence type="ECO:0000313" key="6">
    <source>
        <dbReference type="Proteomes" id="UP000198287"/>
    </source>
</evidence>
<dbReference type="PANTHER" id="PTHR22812">
    <property type="entry name" value="CHROMOBOX PROTEIN"/>
    <property type="match status" value="1"/>
</dbReference>
<sequence>MRVVTNERLRYPQNPWVWTFLTKEGETRKVIWRLYYKGVHCEKTSDDRNQHTVTYTRRGAEDLIETGTVKRRYSVENDVVTCVELDPVNDTVIETVHHDVDFYIGDIDDFQPGEDFVLGVGQDPEILRIRQMFKDLWAKKEPPILSRATAVPSSSSRATAAPSSSARATAAPSSSARATAAPSSSARATAAPSSSARASAVPSPSSRATAAPSPSSKATEAPSSSSSRTQVPLVSSIATPPAFSLSSSQAIAMDSDDEVCDVEAASSEDIDIDPPTSTCSTPRQVQEEEDANIDIDPQENAVDAGNDDSSNRKILKATKRRSKIRGEVQFSDLDPENYIDWTFAPQSIKQIGVCDEPDKYEVEAVLDRRLRSNGHEYLVKWIGWSSEFNSWEPESNFVTKTMIHRYLEAYGLEIP</sequence>
<dbReference type="Pfam" id="PF00385">
    <property type="entry name" value="Chromo"/>
    <property type="match status" value="1"/>
</dbReference>
<proteinExistence type="predicted"/>
<evidence type="ECO:0000256" key="3">
    <source>
        <dbReference type="SAM" id="MobiDB-lite"/>
    </source>
</evidence>
<dbReference type="InterPro" id="IPR016197">
    <property type="entry name" value="Chromo-like_dom_sf"/>
</dbReference>
<evidence type="ECO:0000256" key="2">
    <source>
        <dbReference type="ARBA" id="ARBA00023242"/>
    </source>
</evidence>
<feature type="region of interest" description="Disordered" evidence="3">
    <location>
        <begin position="148"/>
        <end position="233"/>
    </location>
</feature>